<dbReference type="AlphaFoldDB" id="A0A382VG78"/>
<feature type="transmembrane region" description="Helical" evidence="1">
    <location>
        <begin position="12"/>
        <end position="31"/>
    </location>
</feature>
<gene>
    <name evidence="2" type="ORF">METZ01_LOCUS398331</name>
</gene>
<evidence type="ECO:0000313" key="2">
    <source>
        <dbReference type="EMBL" id="SVD45477.1"/>
    </source>
</evidence>
<organism evidence="2">
    <name type="scientific">marine metagenome</name>
    <dbReference type="NCBI Taxonomy" id="408172"/>
    <lineage>
        <taxon>unclassified sequences</taxon>
        <taxon>metagenomes</taxon>
        <taxon>ecological metagenomes</taxon>
    </lineage>
</organism>
<proteinExistence type="predicted"/>
<keyword evidence="1" id="KW-0812">Transmembrane</keyword>
<accession>A0A382VG78</accession>
<evidence type="ECO:0000256" key="1">
    <source>
        <dbReference type="SAM" id="Phobius"/>
    </source>
</evidence>
<feature type="non-terminal residue" evidence="2">
    <location>
        <position position="48"/>
    </location>
</feature>
<sequence>MNPREGNGANGASVFFIPYLLVLAAVLTVYLHTQAINAMREWELWGPI</sequence>
<keyword evidence="1" id="KW-1133">Transmembrane helix</keyword>
<name>A0A382VG78_9ZZZZ</name>
<dbReference type="EMBL" id="UINC01151716">
    <property type="protein sequence ID" value="SVD45477.1"/>
    <property type="molecule type" value="Genomic_DNA"/>
</dbReference>
<feature type="non-terminal residue" evidence="2">
    <location>
        <position position="1"/>
    </location>
</feature>
<reference evidence="2" key="1">
    <citation type="submission" date="2018-05" db="EMBL/GenBank/DDBJ databases">
        <authorList>
            <person name="Lanie J.A."/>
            <person name="Ng W.-L."/>
            <person name="Kazmierczak K.M."/>
            <person name="Andrzejewski T.M."/>
            <person name="Davidsen T.M."/>
            <person name="Wayne K.J."/>
            <person name="Tettelin H."/>
            <person name="Glass J.I."/>
            <person name="Rusch D."/>
            <person name="Podicherti R."/>
            <person name="Tsui H.-C.T."/>
            <person name="Winkler M.E."/>
        </authorList>
    </citation>
    <scope>NUCLEOTIDE SEQUENCE</scope>
</reference>
<keyword evidence="1" id="KW-0472">Membrane</keyword>
<protein>
    <submittedName>
        <fullName evidence="2">Uncharacterized protein</fullName>
    </submittedName>
</protein>